<protein>
    <submittedName>
        <fullName evidence="1">Uncharacterized protein</fullName>
    </submittedName>
</protein>
<dbReference type="AlphaFoldDB" id="I4CF76"/>
<dbReference type="EMBL" id="CP003360">
    <property type="protein sequence ID" value="AFM28217.1"/>
    <property type="molecule type" value="Genomic_DNA"/>
</dbReference>
<accession>I4CF76</accession>
<name>I4CF76_DESTA</name>
<dbReference type="KEGG" id="dti:Desti_5637"/>
<dbReference type="Proteomes" id="UP000006055">
    <property type="component" value="Chromosome"/>
</dbReference>
<proteinExistence type="predicted"/>
<evidence type="ECO:0000313" key="1">
    <source>
        <dbReference type="EMBL" id="AFM28217.1"/>
    </source>
</evidence>
<evidence type="ECO:0000313" key="2">
    <source>
        <dbReference type="Proteomes" id="UP000006055"/>
    </source>
</evidence>
<dbReference type="RefSeq" id="WP_014813294.1">
    <property type="nucleotide sequence ID" value="NC_018025.1"/>
</dbReference>
<organism evidence="1 2">
    <name type="scientific">Desulfomonile tiedjei (strain ATCC 49306 / DSM 6799 / DCB-1)</name>
    <dbReference type="NCBI Taxonomy" id="706587"/>
    <lineage>
        <taxon>Bacteria</taxon>
        <taxon>Pseudomonadati</taxon>
        <taxon>Thermodesulfobacteriota</taxon>
        <taxon>Desulfomonilia</taxon>
        <taxon>Desulfomonilales</taxon>
        <taxon>Desulfomonilaceae</taxon>
        <taxon>Desulfomonile</taxon>
    </lineage>
</organism>
<keyword evidence="2" id="KW-1185">Reference proteome</keyword>
<sequence length="287" mass="33371">MRSFGILRIFSEREKKPLAIQTRLPFSILTAIFLFSMTASGAHAVSIKNMSDQQIAREVNAEGNKVIIDEFLKQELRDLNQYATKPLLRAHPSLDFYEKQAERSPLNSLLFLEEQVHKLRDAQRNIDSLPYSLAFSSEEKKKVLGLKPVADKIVSYGIPLMKRDFMRVVVAAKELADKKRKHPVELMKDPKFRDAIYREVEPTAAELDEEMGKLSEGDLICMQLGWVLEDVTITRLWLVFNDNKLPKRNDYMTFRKKRSEWWQKRLQRIYSSTTDERASAKTKTSTR</sequence>
<dbReference type="HOGENOM" id="CLU_968853_0_0_7"/>
<reference evidence="2" key="1">
    <citation type="submission" date="2012-06" db="EMBL/GenBank/DDBJ databases">
        <title>Complete sequence of chromosome of Desulfomonile tiedjei DSM 6799.</title>
        <authorList>
            <person name="Lucas S."/>
            <person name="Copeland A."/>
            <person name="Lapidus A."/>
            <person name="Glavina del Rio T."/>
            <person name="Dalin E."/>
            <person name="Tice H."/>
            <person name="Bruce D."/>
            <person name="Goodwin L."/>
            <person name="Pitluck S."/>
            <person name="Peters L."/>
            <person name="Ovchinnikova G."/>
            <person name="Zeytun A."/>
            <person name="Lu M."/>
            <person name="Kyrpides N."/>
            <person name="Mavromatis K."/>
            <person name="Ivanova N."/>
            <person name="Brettin T."/>
            <person name="Detter J.C."/>
            <person name="Han C."/>
            <person name="Larimer F."/>
            <person name="Land M."/>
            <person name="Hauser L."/>
            <person name="Markowitz V."/>
            <person name="Cheng J.-F."/>
            <person name="Hugenholtz P."/>
            <person name="Woyke T."/>
            <person name="Wu D."/>
            <person name="Spring S."/>
            <person name="Schroeder M."/>
            <person name="Brambilla E."/>
            <person name="Klenk H.-P."/>
            <person name="Eisen J.A."/>
        </authorList>
    </citation>
    <scope>NUCLEOTIDE SEQUENCE [LARGE SCALE GENOMIC DNA]</scope>
    <source>
        <strain evidence="2">ATCC 49306 / DSM 6799 / DCB-1</strain>
    </source>
</reference>
<dbReference type="STRING" id="706587.Desti_5637"/>
<gene>
    <name evidence="1" type="ordered locus">Desti_5637</name>
</gene>